<evidence type="ECO:0000313" key="10">
    <source>
        <dbReference type="EMBL" id="AKV80001.1"/>
    </source>
</evidence>
<reference evidence="6 12" key="1">
    <citation type="journal article" date="2014" name="J. Bacteriol.">
        <title>Role of an Archaeal PitA Transporter in the Copper and Arsenic Resistance of Metallosphaera sedula, an Extreme Thermoacidophile.</title>
        <authorList>
            <person name="McCarthy S."/>
            <person name="Ai C."/>
            <person name="Wheaton G."/>
            <person name="Tevatia R."/>
            <person name="Eckrich V."/>
            <person name="Kelly R."/>
            <person name="Blum P."/>
        </authorList>
    </citation>
    <scope>NUCLEOTIDE SEQUENCE [LARGE SCALE GENOMIC DNA]</scope>
    <source>
        <strain evidence="6 12">CuR1</strain>
    </source>
</reference>
<evidence type="ECO:0000313" key="15">
    <source>
        <dbReference type="Proteomes" id="UP000062398"/>
    </source>
</evidence>
<evidence type="ECO:0000256" key="1">
    <source>
        <dbReference type="ARBA" id="ARBA00001946"/>
    </source>
</evidence>
<evidence type="ECO:0000256" key="3">
    <source>
        <dbReference type="ARBA" id="ARBA00022723"/>
    </source>
</evidence>
<evidence type="ECO:0000313" key="11">
    <source>
        <dbReference type="EMBL" id="AKV82246.1"/>
    </source>
</evidence>
<dbReference type="InterPro" id="IPR006439">
    <property type="entry name" value="HAD-SF_hydro_IA"/>
</dbReference>
<dbReference type="EMBL" id="CP012176">
    <property type="protein sequence ID" value="AKV82246.1"/>
    <property type="molecule type" value="Genomic_DNA"/>
</dbReference>
<dbReference type="Pfam" id="PF00702">
    <property type="entry name" value="Hydrolase"/>
    <property type="match status" value="1"/>
</dbReference>
<evidence type="ECO:0000256" key="5">
    <source>
        <dbReference type="ARBA" id="ARBA00022842"/>
    </source>
</evidence>
<evidence type="ECO:0000313" key="17">
    <source>
        <dbReference type="Proteomes" id="UP000068832"/>
    </source>
</evidence>
<evidence type="ECO:0000256" key="2">
    <source>
        <dbReference type="ARBA" id="ARBA00007958"/>
    </source>
</evidence>
<evidence type="ECO:0000313" key="9">
    <source>
        <dbReference type="EMBL" id="AKV77756.1"/>
    </source>
</evidence>
<dbReference type="PANTHER" id="PTHR46470:SF2">
    <property type="entry name" value="GLYCERALDEHYDE 3-PHOSPHATE PHOSPHATASE"/>
    <property type="match status" value="1"/>
</dbReference>
<organism evidence="6 12">
    <name type="scientific">Metallosphaera sedula</name>
    <dbReference type="NCBI Taxonomy" id="43687"/>
    <lineage>
        <taxon>Archaea</taxon>
        <taxon>Thermoproteota</taxon>
        <taxon>Thermoprotei</taxon>
        <taxon>Sulfolobales</taxon>
        <taxon>Sulfolobaceae</taxon>
        <taxon>Metallosphaera</taxon>
    </lineage>
</organism>
<dbReference type="PATRIC" id="fig|43687.5.peg.87"/>
<dbReference type="Proteomes" id="UP000056255">
    <property type="component" value="Chromosome"/>
</dbReference>
<dbReference type="EMBL" id="CP012173">
    <property type="protein sequence ID" value="AKV75510.1"/>
    <property type="molecule type" value="Genomic_DNA"/>
</dbReference>
<reference evidence="11 13" key="3">
    <citation type="submission" date="2015-07" db="EMBL/GenBank/DDBJ databases">
        <title>Physiological, transcriptional responses and genome re-sequencing of acid resistant extremely thermoacidophilic Metallosphaera sedula SARC-M1.</title>
        <authorList>
            <person name="Ai C."/>
            <person name="McCarthy S."/>
            <person name="Eckrich V."/>
            <person name="Rudrappa D."/>
            <person name="Qiu G."/>
            <person name="Blum P."/>
        </authorList>
    </citation>
    <scope>NUCLEOTIDE SEQUENCE [LARGE SCALE GENOMIC DNA]</scope>
    <source>
        <strain evidence="11 13">SARC-M1</strain>
    </source>
</reference>
<keyword evidence="3" id="KW-0479">Metal-binding</keyword>
<dbReference type="Proteomes" id="UP000061362">
    <property type="component" value="Chromosome"/>
</dbReference>
<dbReference type="SUPFAM" id="SSF56784">
    <property type="entry name" value="HAD-like"/>
    <property type="match status" value="1"/>
</dbReference>
<dbReference type="Proteomes" id="UP000062398">
    <property type="component" value="Chromosome"/>
</dbReference>
<dbReference type="AlphaFoldDB" id="A0A088E1A9"/>
<evidence type="ECO:0000313" key="12">
    <source>
        <dbReference type="Proteomes" id="UP000029084"/>
    </source>
</evidence>
<dbReference type="PRINTS" id="PR00413">
    <property type="entry name" value="HADHALOGNASE"/>
</dbReference>
<dbReference type="GeneID" id="91756939"/>
<dbReference type="EMBL" id="CP012172">
    <property type="protein sequence ID" value="AKV73266.1"/>
    <property type="molecule type" value="Genomic_DNA"/>
</dbReference>
<dbReference type="InterPro" id="IPR023214">
    <property type="entry name" value="HAD_sf"/>
</dbReference>
<dbReference type="EMBL" id="CP012175">
    <property type="protein sequence ID" value="AKV80001.1"/>
    <property type="molecule type" value="Genomic_DNA"/>
</dbReference>
<dbReference type="Gene3D" id="3.40.50.1000">
    <property type="entry name" value="HAD superfamily/HAD-like"/>
    <property type="match status" value="1"/>
</dbReference>
<evidence type="ECO:0000313" key="16">
    <source>
        <dbReference type="Proteomes" id="UP000062475"/>
    </source>
</evidence>
<dbReference type="GO" id="GO:0046872">
    <property type="term" value="F:metal ion binding"/>
    <property type="evidence" value="ECO:0007669"/>
    <property type="project" value="UniProtKB-KW"/>
</dbReference>
<dbReference type="NCBIfam" id="TIGR01549">
    <property type="entry name" value="HAD-SF-IA-v1"/>
    <property type="match status" value="1"/>
</dbReference>
<dbReference type="OMA" id="NNGYTWK"/>
<dbReference type="InterPro" id="IPR051400">
    <property type="entry name" value="HAD-like_hydrolase"/>
</dbReference>
<evidence type="ECO:0000313" key="14">
    <source>
        <dbReference type="Proteomes" id="UP000061362"/>
    </source>
</evidence>
<dbReference type="EMBL" id="CP008822">
    <property type="protein sequence ID" value="AIM26249.1"/>
    <property type="molecule type" value="Genomic_DNA"/>
</dbReference>
<dbReference type="GO" id="GO:0016791">
    <property type="term" value="F:phosphatase activity"/>
    <property type="evidence" value="ECO:0007669"/>
    <property type="project" value="TreeGrafter"/>
</dbReference>
<dbReference type="InterPro" id="IPR036412">
    <property type="entry name" value="HAD-like_sf"/>
</dbReference>
<dbReference type="InterPro" id="IPR006549">
    <property type="entry name" value="HAD-SF_hydro_IIIA"/>
</dbReference>
<dbReference type="NCBIfam" id="TIGR01662">
    <property type="entry name" value="HAD-SF-IIIA"/>
    <property type="match status" value="1"/>
</dbReference>
<protein>
    <submittedName>
        <fullName evidence="7">2-haloalkanoic acid dehalogenase</fullName>
    </submittedName>
    <submittedName>
        <fullName evidence="6">HAD-superfamily hydrolase, subfamily IA, variant 1</fullName>
    </submittedName>
</protein>
<dbReference type="PANTHER" id="PTHR46470">
    <property type="entry name" value="N-ACYLNEURAMINATE-9-PHOSPHATASE"/>
    <property type="match status" value="1"/>
</dbReference>
<evidence type="ECO:0000313" key="8">
    <source>
        <dbReference type="EMBL" id="AKV75510.1"/>
    </source>
</evidence>
<dbReference type="GO" id="GO:0044281">
    <property type="term" value="P:small molecule metabolic process"/>
    <property type="evidence" value="ECO:0007669"/>
    <property type="project" value="UniProtKB-ARBA"/>
</dbReference>
<proteinExistence type="inferred from homology"/>
<sequence>MEEFNLFAGSKAILFDYDNTLVNSKPVFRKAIQAVSSDIYNFLKDNAQTLVSPELLEQKLLYISEKLDSEGVYDRNAWWVEVLKEIGINEVEKDQLFEWTSLYWSIAGETLPFEDAMDILTYLKQKGYKLGLVTNSDGEGGDKKSRISKFPYIDKFDIMIIGGENNVKPKPSIQPFILACEELKAKGNECVMVGDDPVKDCLAAKKAGLKSILVDRDRSVKYPELYADFVVSSLKELEEFL</sequence>
<reference evidence="14 15" key="2">
    <citation type="journal article" date="2015" name="Genome Announc.">
        <title>Complete Genome Sequences of Evolved Arsenate-Resistant Metallosphaera sedula Strains.</title>
        <authorList>
            <person name="Ai C."/>
            <person name="McCarthy S."/>
            <person name="Schackwitz W."/>
            <person name="Martin J."/>
            <person name="Lipzen A."/>
            <person name="Blum P."/>
        </authorList>
    </citation>
    <scope>NUCLEOTIDE SEQUENCE [LARGE SCALE GENOMIC DNA]</scope>
    <source>
        <strain evidence="9 15">ARS120-1</strain>
        <strain evidence="10 14">ARS120-2</strain>
        <strain evidence="7 17">ARS50-1</strain>
        <strain evidence="8 16">ARS50-2</strain>
    </source>
</reference>
<comment type="similarity">
    <text evidence="2">Belongs to the HAD-like hydrolase superfamily.</text>
</comment>
<evidence type="ECO:0000313" key="13">
    <source>
        <dbReference type="Proteomes" id="UP000056255"/>
    </source>
</evidence>
<evidence type="ECO:0000256" key="4">
    <source>
        <dbReference type="ARBA" id="ARBA00022801"/>
    </source>
</evidence>
<evidence type="ECO:0000313" key="7">
    <source>
        <dbReference type="EMBL" id="AKV73266.1"/>
    </source>
</evidence>
<comment type="cofactor">
    <cofactor evidence="1">
        <name>Mg(2+)</name>
        <dbReference type="ChEBI" id="CHEBI:18420"/>
    </cofactor>
</comment>
<dbReference type="SFLD" id="SFLDS00003">
    <property type="entry name" value="Haloacid_Dehalogenase"/>
    <property type="match status" value="1"/>
</dbReference>
<dbReference type="OrthoDB" id="31229at2157"/>
<keyword evidence="4 6" id="KW-0378">Hydrolase</keyword>
<gene>
    <name evidence="6" type="ORF">HA72_0085</name>
    <name evidence="7" type="ORF">MsedA_0090</name>
    <name evidence="8" type="ORF">MsedB_0090</name>
    <name evidence="9" type="ORF">MsedC_0089</name>
    <name evidence="10" type="ORF">MsedD_0090</name>
    <name evidence="11" type="ORF">MsedE_0090</name>
</gene>
<dbReference type="EMBL" id="CP012174">
    <property type="protein sequence ID" value="AKV77756.1"/>
    <property type="molecule type" value="Genomic_DNA"/>
</dbReference>
<dbReference type="SFLD" id="SFLDG01129">
    <property type="entry name" value="C1.5:_HAD__Beta-PGM__Phosphata"/>
    <property type="match status" value="1"/>
</dbReference>
<evidence type="ECO:0000313" key="6">
    <source>
        <dbReference type="EMBL" id="AIM26249.1"/>
    </source>
</evidence>
<accession>A0A088E1A9</accession>
<dbReference type="Gene3D" id="1.20.120.710">
    <property type="entry name" value="Haloacid dehalogenase hydrolase-like domain"/>
    <property type="match status" value="1"/>
</dbReference>
<dbReference type="RefSeq" id="WP_011921231.1">
    <property type="nucleotide sequence ID" value="NZ_AP019770.1"/>
</dbReference>
<dbReference type="Proteomes" id="UP000062475">
    <property type="component" value="Chromosome"/>
</dbReference>
<keyword evidence="5" id="KW-0460">Magnesium</keyword>
<dbReference type="Proteomes" id="UP000029084">
    <property type="component" value="Chromosome"/>
</dbReference>
<name>A0A088E1A9_9CREN</name>
<dbReference type="Proteomes" id="UP000068832">
    <property type="component" value="Chromosome"/>
</dbReference>